<comment type="subcellular location">
    <subcellularLocation>
        <location evidence="1">Nucleus</location>
    </subcellularLocation>
</comment>
<evidence type="ECO:0000256" key="2">
    <source>
        <dbReference type="ARBA" id="ARBA00006991"/>
    </source>
</evidence>
<dbReference type="FunFam" id="3.30.160.60:FF:000508">
    <property type="entry name" value="Myeloid zinc finger 1"/>
    <property type="match status" value="1"/>
</dbReference>
<keyword evidence="10" id="KW-0539">Nucleus</keyword>
<comment type="similarity">
    <text evidence="2">Belongs to the krueppel C2H2-type zinc-finger protein family.</text>
</comment>
<dbReference type="AlphaFoldDB" id="A0A8X6I1Y0"/>
<gene>
    <name evidence="15" type="primary">NCL1_14492</name>
    <name evidence="15" type="ORF">TNCT_276181</name>
</gene>
<dbReference type="GO" id="GO:0042802">
    <property type="term" value="F:identical protein binding"/>
    <property type="evidence" value="ECO:0007669"/>
    <property type="project" value="UniProtKB-ARBA"/>
</dbReference>
<evidence type="ECO:0000313" key="15">
    <source>
        <dbReference type="EMBL" id="GFR33778.1"/>
    </source>
</evidence>
<dbReference type="GO" id="GO:0000981">
    <property type="term" value="F:DNA-binding transcription factor activity, RNA polymerase II-specific"/>
    <property type="evidence" value="ECO:0007669"/>
    <property type="project" value="TreeGrafter"/>
</dbReference>
<feature type="domain" description="C2H2-type" evidence="14">
    <location>
        <begin position="122"/>
        <end position="149"/>
    </location>
</feature>
<dbReference type="PROSITE" id="PS00028">
    <property type="entry name" value="ZINC_FINGER_C2H2_1"/>
    <property type="match status" value="3"/>
</dbReference>
<dbReference type="GO" id="GO:0005634">
    <property type="term" value="C:nucleus"/>
    <property type="evidence" value="ECO:0007669"/>
    <property type="project" value="UniProtKB-SubCell"/>
</dbReference>
<comment type="similarity">
    <text evidence="11">Belongs to the snail C2H2-type zinc-finger protein family.</text>
</comment>
<dbReference type="SMART" id="SM00355">
    <property type="entry name" value="ZnF_C2H2"/>
    <property type="match status" value="5"/>
</dbReference>
<dbReference type="SUPFAM" id="SSF57667">
    <property type="entry name" value="beta-beta-alpha zinc fingers"/>
    <property type="match status" value="3"/>
</dbReference>
<comment type="caution">
    <text evidence="15">The sequence shown here is derived from an EMBL/GenBank/DDBJ whole genome shotgun (WGS) entry which is preliminary data.</text>
</comment>
<evidence type="ECO:0000256" key="3">
    <source>
        <dbReference type="ARBA" id="ARBA00022723"/>
    </source>
</evidence>
<organism evidence="15 16">
    <name type="scientific">Trichonephila clavata</name>
    <name type="common">Joro spider</name>
    <name type="synonym">Nephila clavata</name>
    <dbReference type="NCBI Taxonomy" id="2740835"/>
    <lineage>
        <taxon>Eukaryota</taxon>
        <taxon>Metazoa</taxon>
        <taxon>Ecdysozoa</taxon>
        <taxon>Arthropoda</taxon>
        <taxon>Chelicerata</taxon>
        <taxon>Arachnida</taxon>
        <taxon>Araneae</taxon>
        <taxon>Araneomorphae</taxon>
        <taxon>Entelegynae</taxon>
        <taxon>Araneoidea</taxon>
        <taxon>Nephilidae</taxon>
        <taxon>Trichonephila</taxon>
    </lineage>
</organism>
<dbReference type="Gene3D" id="3.30.160.60">
    <property type="entry name" value="Classic Zinc Finger"/>
    <property type="match status" value="3"/>
</dbReference>
<feature type="region of interest" description="Disordered" evidence="13">
    <location>
        <begin position="1"/>
        <end position="53"/>
    </location>
</feature>
<feature type="domain" description="C2H2-type" evidence="14">
    <location>
        <begin position="153"/>
        <end position="180"/>
    </location>
</feature>
<sequence>MGEDIAADIEINTTESPSSPSPDETSKPDATSLERSGPNPSESSIDDSANDIDRPMSTPYFIIKKFLAESIPPEPSTADRVSMEYSYEEFFIRDGRSKRKNQNNDDNNTDSTNVSLAERTRYTCDKCGKHYATSSNLSRHRQTHRSLDSEKAKRCDTCGKVYVSMPALAMHLLTHNLNYKCAECGKAFSRPWLLKGHMRMHTGERPFWCAHCGKSFADRSNLKTHMQTHLAFKHYNCSRCHRSFALKSYLTKHYESSCFKEISTVSASEVSNTCQFVFQTQ</sequence>
<keyword evidence="5 12" id="KW-0863">Zinc-finger</keyword>
<evidence type="ECO:0000259" key="14">
    <source>
        <dbReference type="PROSITE" id="PS50157"/>
    </source>
</evidence>
<evidence type="ECO:0000256" key="5">
    <source>
        <dbReference type="ARBA" id="ARBA00022771"/>
    </source>
</evidence>
<dbReference type="GO" id="GO:0008270">
    <property type="term" value="F:zinc ion binding"/>
    <property type="evidence" value="ECO:0007669"/>
    <property type="project" value="UniProtKB-KW"/>
</dbReference>
<evidence type="ECO:0000256" key="13">
    <source>
        <dbReference type="SAM" id="MobiDB-lite"/>
    </source>
</evidence>
<dbReference type="Pfam" id="PF00096">
    <property type="entry name" value="zf-C2H2"/>
    <property type="match status" value="4"/>
</dbReference>
<evidence type="ECO:0000313" key="16">
    <source>
        <dbReference type="Proteomes" id="UP000887116"/>
    </source>
</evidence>
<name>A0A8X6I1Y0_TRICU</name>
<accession>A0A8X6I1Y0</accession>
<dbReference type="Proteomes" id="UP000887116">
    <property type="component" value="Unassembled WGS sequence"/>
</dbReference>
<keyword evidence="16" id="KW-1185">Reference proteome</keyword>
<keyword evidence="6" id="KW-0862">Zinc</keyword>
<evidence type="ECO:0000256" key="6">
    <source>
        <dbReference type="ARBA" id="ARBA00022833"/>
    </source>
</evidence>
<evidence type="ECO:0000256" key="10">
    <source>
        <dbReference type="ARBA" id="ARBA00023242"/>
    </source>
</evidence>
<dbReference type="FunFam" id="3.30.160.60:FF:000043">
    <property type="entry name" value="Scratch family zinc finger 2"/>
    <property type="match status" value="1"/>
</dbReference>
<dbReference type="PROSITE" id="PS50157">
    <property type="entry name" value="ZINC_FINGER_C2H2_2"/>
    <property type="match status" value="5"/>
</dbReference>
<feature type="domain" description="C2H2-type" evidence="14">
    <location>
        <begin position="207"/>
        <end position="234"/>
    </location>
</feature>
<dbReference type="InterPro" id="IPR013087">
    <property type="entry name" value="Znf_C2H2_type"/>
</dbReference>
<protein>
    <submittedName>
        <fullName evidence="15">Scrt1</fullName>
    </submittedName>
</protein>
<keyword evidence="4" id="KW-0677">Repeat</keyword>
<dbReference type="PANTHER" id="PTHR24388">
    <property type="entry name" value="ZINC FINGER PROTEIN"/>
    <property type="match status" value="1"/>
</dbReference>
<evidence type="ECO:0000256" key="11">
    <source>
        <dbReference type="ARBA" id="ARBA00037948"/>
    </source>
</evidence>
<evidence type="ECO:0000256" key="12">
    <source>
        <dbReference type="PROSITE-ProRule" id="PRU00042"/>
    </source>
</evidence>
<keyword evidence="8" id="KW-0238">DNA-binding</keyword>
<dbReference type="InterPro" id="IPR050527">
    <property type="entry name" value="Snail/Krueppel_Znf"/>
</dbReference>
<dbReference type="Pfam" id="PF13912">
    <property type="entry name" value="zf-C2H2_6"/>
    <property type="match status" value="1"/>
</dbReference>
<evidence type="ECO:0000256" key="8">
    <source>
        <dbReference type="ARBA" id="ARBA00023125"/>
    </source>
</evidence>
<feature type="domain" description="C2H2-type" evidence="14">
    <location>
        <begin position="179"/>
        <end position="206"/>
    </location>
</feature>
<evidence type="ECO:0000256" key="7">
    <source>
        <dbReference type="ARBA" id="ARBA00023015"/>
    </source>
</evidence>
<evidence type="ECO:0000256" key="4">
    <source>
        <dbReference type="ARBA" id="ARBA00022737"/>
    </source>
</evidence>
<proteinExistence type="inferred from homology"/>
<dbReference type="PANTHER" id="PTHR24388:SF38">
    <property type="entry name" value="PROTEIN SNAIL"/>
    <property type="match status" value="1"/>
</dbReference>
<keyword evidence="3" id="KW-0479">Metal-binding</keyword>
<keyword evidence="9" id="KW-0804">Transcription</keyword>
<feature type="compositionally biased region" description="Low complexity" evidence="13">
    <location>
        <begin position="13"/>
        <end position="23"/>
    </location>
</feature>
<feature type="domain" description="C2H2-type" evidence="14">
    <location>
        <begin position="235"/>
        <end position="253"/>
    </location>
</feature>
<keyword evidence="7" id="KW-0805">Transcription regulation</keyword>
<dbReference type="InterPro" id="IPR036236">
    <property type="entry name" value="Znf_C2H2_sf"/>
</dbReference>
<dbReference type="OrthoDB" id="5428132at2759"/>
<dbReference type="FunFam" id="3.30.160.60:FF:000446">
    <property type="entry name" value="Zinc finger protein"/>
    <property type="match status" value="1"/>
</dbReference>
<dbReference type="GO" id="GO:0000978">
    <property type="term" value="F:RNA polymerase II cis-regulatory region sequence-specific DNA binding"/>
    <property type="evidence" value="ECO:0007669"/>
    <property type="project" value="TreeGrafter"/>
</dbReference>
<reference evidence="15" key="1">
    <citation type="submission" date="2020-07" db="EMBL/GenBank/DDBJ databases">
        <title>Multicomponent nature underlies the extraordinary mechanical properties of spider dragline silk.</title>
        <authorList>
            <person name="Kono N."/>
            <person name="Nakamura H."/>
            <person name="Mori M."/>
            <person name="Yoshida Y."/>
            <person name="Ohtoshi R."/>
            <person name="Malay A.D."/>
            <person name="Moran D.A.P."/>
            <person name="Tomita M."/>
            <person name="Numata K."/>
            <person name="Arakawa K."/>
        </authorList>
    </citation>
    <scope>NUCLEOTIDE SEQUENCE</scope>
</reference>
<evidence type="ECO:0000256" key="9">
    <source>
        <dbReference type="ARBA" id="ARBA00023163"/>
    </source>
</evidence>
<dbReference type="EMBL" id="BMAO01029725">
    <property type="protein sequence ID" value="GFR33778.1"/>
    <property type="molecule type" value="Genomic_DNA"/>
</dbReference>
<evidence type="ECO:0000256" key="1">
    <source>
        <dbReference type="ARBA" id="ARBA00004123"/>
    </source>
</evidence>